<evidence type="ECO:0000256" key="3">
    <source>
        <dbReference type="RuleBase" id="RU000363"/>
    </source>
</evidence>
<dbReference type="PANTHER" id="PTHR24320">
    <property type="entry name" value="RETINOL DEHYDROGENASE"/>
    <property type="match status" value="1"/>
</dbReference>
<organism evidence="4 5">
    <name type="scientific">Paenibacillus aceti</name>
    <dbReference type="NCBI Taxonomy" id="1820010"/>
    <lineage>
        <taxon>Bacteria</taxon>
        <taxon>Bacillati</taxon>
        <taxon>Bacillota</taxon>
        <taxon>Bacilli</taxon>
        <taxon>Bacillales</taxon>
        <taxon>Paenibacillaceae</taxon>
        <taxon>Paenibacillus</taxon>
    </lineage>
</organism>
<dbReference type="SUPFAM" id="SSF51735">
    <property type="entry name" value="NAD(P)-binding Rossmann-fold domains"/>
    <property type="match status" value="1"/>
</dbReference>
<gene>
    <name evidence="4" type="ORF">GCM10010913_11070</name>
</gene>
<protein>
    <submittedName>
        <fullName evidence="4">Short-chain dehydrogenase</fullName>
    </submittedName>
</protein>
<dbReference type="EMBL" id="BMIW01000006">
    <property type="protein sequence ID" value="GGF91396.1"/>
    <property type="molecule type" value="Genomic_DNA"/>
</dbReference>
<dbReference type="Gene3D" id="3.40.50.720">
    <property type="entry name" value="NAD(P)-binding Rossmann-like Domain"/>
    <property type="match status" value="1"/>
</dbReference>
<accession>A0ABQ1VSV0</accession>
<reference evidence="5" key="1">
    <citation type="journal article" date="2019" name="Int. J. Syst. Evol. Microbiol.">
        <title>The Global Catalogue of Microorganisms (GCM) 10K type strain sequencing project: providing services to taxonomists for standard genome sequencing and annotation.</title>
        <authorList>
            <consortium name="The Broad Institute Genomics Platform"/>
            <consortium name="The Broad Institute Genome Sequencing Center for Infectious Disease"/>
            <person name="Wu L."/>
            <person name="Ma J."/>
        </authorList>
    </citation>
    <scope>NUCLEOTIDE SEQUENCE [LARGE SCALE GENOMIC DNA]</scope>
    <source>
        <strain evidence="5">CGMCC 1.15420</strain>
    </source>
</reference>
<evidence type="ECO:0000256" key="2">
    <source>
        <dbReference type="ARBA" id="ARBA00023002"/>
    </source>
</evidence>
<evidence type="ECO:0000256" key="1">
    <source>
        <dbReference type="ARBA" id="ARBA00006484"/>
    </source>
</evidence>
<dbReference type="PRINTS" id="PR00080">
    <property type="entry name" value="SDRFAMILY"/>
</dbReference>
<dbReference type="RefSeq" id="WP_120460901.1">
    <property type="nucleotide sequence ID" value="NZ_BMIW01000006.1"/>
</dbReference>
<keyword evidence="2" id="KW-0560">Oxidoreductase</keyword>
<comment type="similarity">
    <text evidence="1 3">Belongs to the short-chain dehydrogenases/reductases (SDR) family.</text>
</comment>
<dbReference type="PROSITE" id="PS00061">
    <property type="entry name" value="ADH_SHORT"/>
    <property type="match status" value="1"/>
</dbReference>
<evidence type="ECO:0000313" key="4">
    <source>
        <dbReference type="EMBL" id="GGF91396.1"/>
    </source>
</evidence>
<sequence length="291" mass="32739">MQRSKSEHVALITGANSGIGLELTRKLLAEGWQVIALNRSKVPTEDMELQKAISSEQLRIYKVADLTDYDSLRLALQKLHNKEPYIDVIFNNAGQSFPELTYSRQGRETHYELITVVPYIILMELKDLLLKGRLKTVINTSSSALNMRKSFTLEQLEHPQKFRKVVGPYAASKLALSLWTEAIAPSLANEGILIRSVDPGVNNTVRKNQKSGLPIWMKPFMRFASPPTHGAGLLFESAVGKHQSKTGVFLIKGKIQSLPFRESAPQLLKRLEEIYRQQFKQEAGIEADARV</sequence>
<dbReference type="Pfam" id="PF00106">
    <property type="entry name" value="adh_short"/>
    <property type="match status" value="1"/>
</dbReference>
<name>A0ABQ1VSV0_9BACL</name>
<dbReference type="InterPro" id="IPR036291">
    <property type="entry name" value="NAD(P)-bd_dom_sf"/>
</dbReference>
<evidence type="ECO:0000313" key="5">
    <source>
        <dbReference type="Proteomes" id="UP000608420"/>
    </source>
</evidence>
<dbReference type="InterPro" id="IPR002347">
    <property type="entry name" value="SDR_fam"/>
</dbReference>
<proteinExistence type="inferred from homology"/>
<comment type="caution">
    <text evidence="4">The sequence shown here is derived from an EMBL/GenBank/DDBJ whole genome shotgun (WGS) entry which is preliminary data.</text>
</comment>
<dbReference type="Proteomes" id="UP000608420">
    <property type="component" value="Unassembled WGS sequence"/>
</dbReference>
<dbReference type="PANTHER" id="PTHR24320:SF148">
    <property type="entry name" value="NAD(P)-BINDING ROSSMANN-FOLD SUPERFAMILY PROTEIN"/>
    <property type="match status" value="1"/>
</dbReference>
<dbReference type="PRINTS" id="PR00081">
    <property type="entry name" value="GDHRDH"/>
</dbReference>
<dbReference type="InterPro" id="IPR020904">
    <property type="entry name" value="Sc_DH/Rdtase_CS"/>
</dbReference>
<keyword evidence="5" id="KW-1185">Reference proteome</keyword>